<comment type="caution">
    <text evidence="4">The sequence shown here is derived from an EMBL/GenBank/DDBJ whole genome shotgun (WGS) entry which is preliminary data.</text>
</comment>
<dbReference type="SMART" id="SM00248">
    <property type="entry name" value="ANK"/>
    <property type="match status" value="7"/>
</dbReference>
<feature type="repeat" description="ANK" evidence="3">
    <location>
        <begin position="657"/>
        <end position="689"/>
    </location>
</feature>
<evidence type="ECO:0000256" key="1">
    <source>
        <dbReference type="ARBA" id="ARBA00022737"/>
    </source>
</evidence>
<dbReference type="Proteomes" id="UP001189429">
    <property type="component" value="Unassembled WGS sequence"/>
</dbReference>
<dbReference type="SUPFAM" id="SSF48403">
    <property type="entry name" value="Ankyrin repeat"/>
    <property type="match status" value="1"/>
</dbReference>
<gene>
    <name evidence="4" type="ORF">PCOR1329_LOCUS11350</name>
</gene>
<dbReference type="InterPro" id="IPR036770">
    <property type="entry name" value="Ankyrin_rpt-contain_sf"/>
</dbReference>
<evidence type="ECO:0000313" key="5">
    <source>
        <dbReference type="Proteomes" id="UP001189429"/>
    </source>
</evidence>
<feature type="repeat" description="ANK" evidence="3">
    <location>
        <begin position="624"/>
        <end position="656"/>
    </location>
</feature>
<evidence type="ECO:0000313" key="4">
    <source>
        <dbReference type="EMBL" id="CAK0804603.1"/>
    </source>
</evidence>
<feature type="repeat" description="ANK" evidence="3">
    <location>
        <begin position="756"/>
        <end position="784"/>
    </location>
</feature>
<dbReference type="Gene3D" id="1.25.40.20">
    <property type="entry name" value="Ankyrin repeat-containing domain"/>
    <property type="match status" value="2"/>
</dbReference>
<proteinExistence type="predicted"/>
<protein>
    <submittedName>
        <fullName evidence="4">Uncharacterized protein</fullName>
    </submittedName>
</protein>
<feature type="repeat" description="ANK" evidence="3">
    <location>
        <begin position="723"/>
        <end position="755"/>
    </location>
</feature>
<dbReference type="InterPro" id="IPR050663">
    <property type="entry name" value="Ankyrin-SOCS_Box"/>
</dbReference>
<name>A0ABN9QIG7_9DINO</name>
<dbReference type="InterPro" id="IPR002110">
    <property type="entry name" value="Ankyrin_rpt"/>
</dbReference>
<feature type="repeat" description="ANK" evidence="3">
    <location>
        <begin position="591"/>
        <end position="623"/>
    </location>
</feature>
<keyword evidence="5" id="KW-1185">Reference proteome</keyword>
<sequence length="784" mass="86062">MGRGEIPVNACPSVSRLQRWAPAVRSASLRRPLRIPMVGEQAVKDEPCVDIIIRVVKAELSHIDGFFGVADVFANVHWEAPDGCRWQVARTPTIWMSGRCPEWEFDCPKRAPAAGDRQFVRVMSAVWQRYNEELYEVSSESEGSLSSLLAARFSGAHDKAAREYAPCEATEPLTMPPSPLLQRLSTADLQKVRDAARVLETFGLTGIDSVPQLVADLDAAVHARAEAENAKCKAWMDHVTVPEAYRERGSIISDTAKRGISVAQLQELGTLVQEVLEKTTVVDRSNARQDWKRINLYIICAYFVMPLTSRFRCSFVELLADAEQVPTWFVSHYWGTPFYQTLRMLSLHRLHRRLAEGCFYWLCTFANNQHHLDELNGGLVDSPFVRVLRAESCCGTVALMDEKATPFHRVWCVLECYESTMSVETAGKKEHFYDIAAWIPENTQFCMGQARPEQAALQLDVGQHDSGVCEVVEKEGAFPWQVADIGVKTNVREAEASREVDKRVIMAYITGKEDRLNAIVRQRFVSGAMYSAALAGKPDALRDLLRSHPDAVDKANNKGATPVFVAAQEGQVETLKVLVEAKANLDKAKNIGATPVYIAAQKGQVEALKVLVEAKANLDKAMNDGATPVFIAAQKGQVEALKVLVEAKANLDKAMNDGATPVFIAAQKGQVEALKVLVEAKANLDKAMNDGATPVFIAAQKGQVEALKVLVEAKANLDKAMNDGATPVFIAAQKGQVEALKVLVEAKANLDKANNNGATLVFIAEQKGQVETLKVLVEAKANVA</sequence>
<dbReference type="Pfam" id="PF13637">
    <property type="entry name" value="Ank_4"/>
    <property type="match status" value="1"/>
</dbReference>
<feature type="repeat" description="ANK" evidence="3">
    <location>
        <begin position="558"/>
        <end position="590"/>
    </location>
</feature>
<keyword evidence="1" id="KW-0677">Repeat</keyword>
<organism evidence="4 5">
    <name type="scientific">Prorocentrum cordatum</name>
    <dbReference type="NCBI Taxonomy" id="2364126"/>
    <lineage>
        <taxon>Eukaryota</taxon>
        <taxon>Sar</taxon>
        <taxon>Alveolata</taxon>
        <taxon>Dinophyceae</taxon>
        <taxon>Prorocentrales</taxon>
        <taxon>Prorocentraceae</taxon>
        <taxon>Prorocentrum</taxon>
    </lineage>
</organism>
<dbReference type="PROSITE" id="PS50297">
    <property type="entry name" value="ANK_REP_REGION"/>
    <property type="match status" value="7"/>
</dbReference>
<dbReference type="PANTHER" id="PTHR24193:SF121">
    <property type="entry name" value="ADA2A-CONTAINING COMPLEX COMPONENT 3, ISOFORM D"/>
    <property type="match status" value="1"/>
</dbReference>
<reference evidence="4" key="1">
    <citation type="submission" date="2023-10" db="EMBL/GenBank/DDBJ databases">
        <authorList>
            <person name="Chen Y."/>
            <person name="Shah S."/>
            <person name="Dougan E. K."/>
            <person name="Thang M."/>
            <person name="Chan C."/>
        </authorList>
    </citation>
    <scope>NUCLEOTIDE SEQUENCE [LARGE SCALE GENOMIC DNA]</scope>
</reference>
<keyword evidence="2 3" id="KW-0040">ANK repeat</keyword>
<dbReference type="EMBL" id="CAUYUJ010003279">
    <property type="protein sequence ID" value="CAK0804603.1"/>
    <property type="molecule type" value="Genomic_DNA"/>
</dbReference>
<dbReference type="Pfam" id="PF12796">
    <property type="entry name" value="Ank_2"/>
    <property type="match status" value="2"/>
</dbReference>
<evidence type="ECO:0000256" key="2">
    <source>
        <dbReference type="ARBA" id="ARBA00023043"/>
    </source>
</evidence>
<evidence type="ECO:0000256" key="3">
    <source>
        <dbReference type="PROSITE-ProRule" id="PRU00023"/>
    </source>
</evidence>
<dbReference type="PANTHER" id="PTHR24193">
    <property type="entry name" value="ANKYRIN REPEAT PROTEIN"/>
    <property type="match status" value="1"/>
</dbReference>
<dbReference type="PROSITE" id="PS50088">
    <property type="entry name" value="ANK_REPEAT"/>
    <property type="match status" value="7"/>
</dbReference>
<feature type="repeat" description="ANK" evidence="3">
    <location>
        <begin position="690"/>
        <end position="722"/>
    </location>
</feature>
<accession>A0ABN9QIG7</accession>